<dbReference type="Proteomes" id="UP001628156">
    <property type="component" value="Unassembled WGS sequence"/>
</dbReference>
<dbReference type="CDD" id="cd01767">
    <property type="entry name" value="UBX"/>
    <property type="match status" value="1"/>
</dbReference>
<evidence type="ECO:0000313" key="2">
    <source>
        <dbReference type="EMBL" id="GAB1222893.1"/>
    </source>
</evidence>
<name>A0ABQ0DJ61_9EUKA</name>
<accession>A0ABQ0DJ61</accession>
<reference evidence="2 3" key="1">
    <citation type="journal article" date="2019" name="PLoS Negl. Trop. Dis.">
        <title>Whole genome sequencing of Entamoeba nuttalli reveals mammalian host-related molecular signatures and a novel octapeptide-repeat surface protein.</title>
        <authorList>
            <person name="Tanaka M."/>
            <person name="Makiuchi T."/>
            <person name="Komiyama T."/>
            <person name="Shiina T."/>
            <person name="Osaki K."/>
            <person name="Tachibana H."/>
        </authorList>
    </citation>
    <scope>NUCLEOTIDE SEQUENCE [LARGE SCALE GENOMIC DNA]</scope>
    <source>
        <strain evidence="2 3">P19-061405</strain>
    </source>
</reference>
<dbReference type="PANTHER" id="PTHR46467:SF1">
    <property type="entry name" value="TETHER CONTAINING UBX DOMAIN FOR GLUT4"/>
    <property type="match status" value="1"/>
</dbReference>
<dbReference type="InterPro" id="IPR001012">
    <property type="entry name" value="UBX_dom"/>
</dbReference>
<dbReference type="Pfam" id="PF00789">
    <property type="entry name" value="UBX"/>
    <property type="match status" value="1"/>
</dbReference>
<evidence type="ECO:0000259" key="1">
    <source>
        <dbReference type="PROSITE" id="PS50033"/>
    </source>
</evidence>
<organism evidence="2 3">
    <name type="scientific">Entamoeba nuttalli</name>
    <dbReference type="NCBI Taxonomy" id="412467"/>
    <lineage>
        <taxon>Eukaryota</taxon>
        <taxon>Amoebozoa</taxon>
        <taxon>Evosea</taxon>
        <taxon>Archamoebae</taxon>
        <taxon>Mastigamoebida</taxon>
        <taxon>Entamoebidae</taxon>
        <taxon>Entamoeba</taxon>
    </lineage>
</organism>
<dbReference type="InterPro" id="IPR029071">
    <property type="entry name" value="Ubiquitin-like_domsf"/>
</dbReference>
<dbReference type="PANTHER" id="PTHR46467">
    <property type="entry name" value="TETHER CONTAINING UBX DOMAIN FOR GLUT4"/>
    <property type="match status" value="1"/>
</dbReference>
<dbReference type="Gene3D" id="3.10.20.90">
    <property type="entry name" value="Phosphatidylinositol 3-kinase Catalytic Subunit, Chain A, domain 1"/>
    <property type="match status" value="1"/>
</dbReference>
<proteinExistence type="predicted"/>
<feature type="domain" description="UBX" evidence="1">
    <location>
        <begin position="94"/>
        <end position="170"/>
    </location>
</feature>
<protein>
    <recommendedName>
        <fullName evidence="1">UBX domain-containing protein</fullName>
    </recommendedName>
</protein>
<evidence type="ECO:0000313" key="3">
    <source>
        <dbReference type="Proteomes" id="UP001628156"/>
    </source>
</evidence>
<comment type="caution">
    <text evidence="2">The sequence shown here is derived from an EMBL/GenBank/DDBJ whole genome shotgun (WGS) entry which is preliminary data.</text>
</comment>
<keyword evidence="3" id="KW-1185">Reference proteome</keyword>
<gene>
    <name evidence="2" type="ORF">ENUP19_0123G0003</name>
</gene>
<dbReference type="EMBL" id="BAAFRS010000123">
    <property type="protein sequence ID" value="GAB1222893.1"/>
    <property type="molecule type" value="Genomic_DNA"/>
</dbReference>
<dbReference type="SUPFAM" id="SSF54236">
    <property type="entry name" value="Ubiquitin-like"/>
    <property type="match status" value="1"/>
</dbReference>
<dbReference type="PROSITE" id="PS50033">
    <property type="entry name" value="UBX"/>
    <property type="match status" value="1"/>
</dbReference>
<sequence length="195" mass="22479">MSIKWSTPAGIPSVTNYDNKIGKQELPKPTLSPNEYNLQVILPKISPVTPVQSYPDSFYELTPNEAKILMQPTQKPDHLVSKSYQEDQRIIRNSKHKKTTIKIKFPDNTELIRCFHPLQTAHDIYNFIEESLRVKVKYALKLSTGKRDLIKNDEQTLAKLNLVPGAILLIVFEDYKSVEKPYLRKELMSLAIEKK</sequence>